<dbReference type="EMBL" id="BIMW01000304">
    <property type="protein sequence ID" value="GCE96932.1"/>
    <property type="molecule type" value="Genomic_DNA"/>
</dbReference>
<evidence type="ECO:0000313" key="1">
    <source>
        <dbReference type="EMBL" id="GCE96932.1"/>
    </source>
</evidence>
<evidence type="ECO:0000313" key="2">
    <source>
        <dbReference type="Proteomes" id="UP000326169"/>
    </source>
</evidence>
<protein>
    <submittedName>
        <fullName evidence="1">Uncharacterized protein</fullName>
    </submittedName>
</protein>
<keyword evidence="2" id="KW-1185">Reference proteome</keyword>
<sequence length="41" mass="4566">MGNYHVRFCMGGGEGDFSLDTTKLRQFPYFGGTKGHHQSNS</sequence>
<organism evidence="1 2">
    <name type="scientific">Limnospira platensis NIES-46</name>
    <dbReference type="NCBI Taxonomy" id="1236695"/>
    <lineage>
        <taxon>Bacteria</taxon>
        <taxon>Bacillati</taxon>
        <taxon>Cyanobacteriota</taxon>
        <taxon>Cyanophyceae</taxon>
        <taxon>Oscillatoriophycideae</taxon>
        <taxon>Oscillatoriales</taxon>
        <taxon>Sirenicapillariaceae</taxon>
        <taxon>Limnospira</taxon>
    </lineage>
</organism>
<name>A0A5M3TE10_LIMPL</name>
<reference evidence="1 2" key="1">
    <citation type="journal article" date="2019" name="J Genomics">
        <title>The Draft Genome of a Hydrogen-producing Cyanobacterium, Arthrospira platensis NIES-46.</title>
        <authorList>
            <person name="Suzuki S."/>
            <person name="Yamaguchi H."/>
            <person name="Kawachi M."/>
        </authorList>
    </citation>
    <scope>NUCLEOTIDE SEQUENCE [LARGE SCALE GENOMIC DNA]</scope>
    <source>
        <strain evidence="1 2">NIES-46</strain>
    </source>
</reference>
<comment type="caution">
    <text evidence="1">The sequence shown here is derived from an EMBL/GenBank/DDBJ whole genome shotgun (WGS) entry which is preliminary data.</text>
</comment>
<proteinExistence type="predicted"/>
<accession>A0A5M3TE10</accession>
<gene>
    <name evidence="1" type="ORF">NIES46_50070</name>
</gene>
<dbReference type="Proteomes" id="UP000326169">
    <property type="component" value="Unassembled WGS sequence"/>
</dbReference>